<dbReference type="Proteomes" id="UP000277858">
    <property type="component" value="Chromosome"/>
</dbReference>
<dbReference type="GO" id="GO:0005886">
    <property type="term" value="C:plasma membrane"/>
    <property type="evidence" value="ECO:0007669"/>
    <property type="project" value="TreeGrafter"/>
</dbReference>
<keyword evidence="2" id="KW-0812">Transmembrane</keyword>
<organism evidence="3 4">
    <name type="scientific">Acidipropionibacterium jensenii</name>
    <dbReference type="NCBI Taxonomy" id="1749"/>
    <lineage>
        <taxon>Bacteria</taxon>
        <taxon>Bacillati</taxon>
        <taxon>Actinomycetota</taxon>
        <taxon>Actinomycetes</taxon>
        <taxon>Propionibacteriales</taxon>
        <taxon>Propionibacteriaceae</taxon>
        <taxon>Acidipropionibacterium</taxon>
    </lineage>
</organism>
<dbReference type="InterPro" id="IPR010273">
    <property type="entry name" value="DUF881"/>
</dbReference>
<reference evidence="3 4" key="1">
    <citation type="submission" date="2018-12" db="EMBL/GenBank/DDBJ databases">
        <authorList>
            <consortium name="Pathogen Informatics"/>
        </authorList>
    </citation>
    <scope>NUCLEOTIDE SEQUENCE [LARGE SCALE GENOMIC DNA]</scope>
    <source>
        <strain evidence="3 4">NCTC13652</strain>
    </source>
</reference>
<dbReference type="Gene3D" id="3.30.70.1880">
    <property type="entry name" value="Protein of unknown function DUF881"/>
    <property type="match status" value="1"/>
</dbReference>
<dbReference type="AlphaFoldDB" id="A0A3S4V4Z9"/>
<feature type="transmembrane region" description="Helical" evidence="2">
    <location>
        <begin position="32"/>
        <end position="51"/>
    </location>
</feature>
<dbReference type="PANTHER" id="PTHR37313">
    <property type="entry name" value="UPF0749 PROTEIN RV1825"/>
    <property type="match status" value="1"/>
</dbReference>
<evidence type="ECO:0000313" key="3">
    <source>
        <dbReference type="EMBL" id="VEI02018.1"/>
    </source>
</evidence>
<sequence length="252" mass="26466">MDLLRQVRQEAMEPEYLTAEDRHGRERPHGRGLIGTLTMLVLAGLLLGGAWRATTVARPATVAERDDLINRVQSAQAHRASQQAAVGRLQRQVDAMRASQSAAGTAAARISAAGMAAGQVAVVGPGVQVLLDDSPDGSDEGRVGDQDLRQLINGLWQAGAEAISVNGHRITTRTAVRSAGSAITVDYVSLTRPYRVSAIGDPNVIPGKLSQNGGGQWMAYIADNFGVRWSITTASTLKLPAGAGSVSLATPR</sequence>
<keyword evidence="4" id="KW-1185">Reference proteome</keyword>
<dbReference type="STRING" id="1122997.GCA_000425285_00651"/>
<name>A0A3S4V4Z9_9ACTN</name>
<dbReference type="PANTHER" id="PTHR37313:SF1">
    <property type="entry name" value="UPF0749 PROTEIN RV1823"/>
    <property type="match status" value="1"/>
</dbReference>
<keyword evidence="2" id="KW-0472">Membrane</keyword>
<gene>
    <name evidence="3" type="ORF">NCTC13652_00183</name>
</gene>
<protein>
    <submittedName>
        <fullName evidence="3">Bacterial protein of uncharacterized function (DUF881)</fullName>
    </submittedName>
</protein>
<evidence type="ECO:0000256" key="2">
    <source>
        <dbReference type="SAM" id="Phobius"/>
    </source>
</evidence>
<accession>A0A3S4V4Z9</accession>
<evidence type="ECO:0000256" key="1">
    <source>
        <dbReference type="ARBA" id="ARBA00009108"/>
    </source>
</evidence>
<comment type="similarity">
    <text evidence="1">Belongs to the UPF0749 family.</text>
</comment>
<keyword evidence="2" id="KW-1133">Transmembrane helix</keyword>
<evidence type="ECO:0000313" key="4">
    <source>
        <dbReference type="Proteomes" id="UP000277858"/>
    </source>
</evidence>
<dbReference type="EMBL" id="LR134473">
    <property type="protein sequence ID" value="VEI02018.1"/>
    <property type="molecule type" value="Genomic_DNA"/>
</dbReference>
<proteinExistence type="inferred from homology"/>
<dbReference type="Pfam" id="PF05949">
    <property type="entry name" value="DUF881"/>
    <property type="match status" value="1"/>
</dbReference>